<dbReference type="Pfam" id="PF24883">
    <property type="entry name" value="NPHP3_N"/>
    <property type="match status" value="1"/>
</dbReference>
<keyword evidence="1" id="KW-0677">Repeat</keyword>
<dbReference type="OrthoDB" id="7464126at2759"/>
<dbReference type="InterPro" id="IPR027417">
    <property type="entry name" value="P-loop_NTPase"/>
</dbReference>
<evidence type="ECO:0000313" key="3">
    <source>
        <dbReference type="EMBL" id="EGO23578.1"/>
    </source>
</evidence>
<gene>
    <name evidence="3" type="ORF">SERLADRAFT_469626</name>
</gene>
<dbReference type="PANTHER" id="PTHR10039">
    <property type="entry name" value="AMELOGENIN"/>
    <property type="match status" value="1"/>
</dbReference>
<accession>F8NYA6</accession>
<organism>
    <name type="scientific">Serpula lacrymans var. lacrymans (strain S7.9)</name>
    <name type="common">Dry rot fungus</name>
    <dbReference type="NCBI Taxonomy" id="578457"/>
    <lineage>
        <taxon>Eukaryota</taxon>
        <taxon>Fungi</taxon>
        <taxon>Dikarya</taxon>
        <taxon>Basidiomycota</taxon>
        <taxon>Agaricomycotina</taxon>
        <taxon>Agaricomycetes</taxon>
        <taxon>Agaricomycetidae</taxon>
        <taxon>Boletales</taxon>
        <taxon>Coniophorineae</taxon>
        <taxon>Serpulaceae</taxon>
        <taxon>Serpula</taxon>
    </lineage>
</organism>
<evidence type="ECO:0000259" key="2">
    <source>
        <dbReference type="Pfam" id="PF24883"/>
    </source>
</evidence>
<feature type="non-terminal residue" evidence="3">
    <location>
        <position position="273"/>
    </location>
</feature>
<dbReference type="KEGG" id="sla:SERLADRAFT_469626"/>
<name>F8NYA6_SERL9</name>
<dbReference type="Gene3D" id="3.40.50.300">
    <property type="entry name" value="P-loop containing nucleotide triphosphate hydrolases"/>
    <property type="match status" value="1"/>
</dbReference>
<feature type="domain" description="Nephrocystin 3-like N-terminal" evidence="2">
    <location>
        <begin position="34"/>
        <end position="157"/>
    </location>
</feature>
<dbReference type="EMBL" id="GL945435">
    <property type="protein sequence ID" value="EGO23578.1"/>
    <property type="molecule type" value="Genomic_DNA"/>
</dbReference>
<evidence type="ECO:0000256" key="1">
    <source>
        <dbReference type="ARBA" id="ARBA00022737"/>
    </source>
</evidence>
<sequence length="273" mass="31474">MVSWDSWCWEDLPCVGFLATIKIHLYSFLRCPRSRIIDHLIRQRRNDSVAAVFIYCNYMEQAVQTVHSLLASLLKQLVQVSQPVFDRVKSHYETDRKQGVSPNIHDVFGTLKAEIKSFPEAFIVVDALDEVTEDDDTCFELLRKLQSLEVNLLITSRDLDSIRLALPDVEQMPIHAHDDDMRRVIEGRIDTRTSLRTLIAKDPSLREEIINELIVTAREMFLLCSLYIELLSHKMTPRAIRTALQNLPKEVHGAYDETMKRIRGQGPDCLELA</sequence>
<protein>
    <recommendedName>
        <fullName evidence="2">Nephrocystin 3-like N-terminal domain-containing protein</fullName>
    </recommendedName>
</protein>
<dbReference type="RefSeq" id="XP_007319340.1">
    <property type="nucleotide sequence ID" value="XM_007319278.1"/>
</dbReference>
<dbReference type="Proteomes" id="UP000008064">
    <property type="component" value="Unassembled WGS sequence"/>
</dbReference>
<reference evidence="3" key="1">
    <citation type="submission" date="2011-04" db="EMBL/GenBank/DDBJ databases">
        <title>Evolution of plant cell wall degrading machinery underlies the functional diversity of forest fungi.</title>
        <authorList>
            <consortium name="US DOE Joint Genome Institute (JGI-PGF)"/>
            <person name="Eastwood D.C."/>
            <person name="Floudas D."/>
            <person name="Binder M."/>
            <person name="Majcherczyk A."/>
            <person name="Schneider P."/>
            <person name="Aerts A."/>
            <person name="Asiegbu F.O."/>
            <person name="Baker S.E."/>
            <person name="Barry K."/>
            <person name="Bendiksby M."/>
            <person name="Blumentritt M."/>
            <person name="Coutinho P.M."/>
            <person name="Cullen D."/>
            <person name="Cullen D."/>
            <person name="Gathman A."/>
            <person name="Goodell B."/>
            <person name="Henrissat B."/>
            <person name="Ihrmark K."/>
            <person name="Kauserud H."/>
            <person name="Kohler A."/>
            <person name="LaButti K."/>
            <person name="Lapidus A."/>
            <person name="Lavin J.L."/>
            <person name="Lee Y.-H."/>
            <person name="Lindquist E."/>
            <person name="Lilly W."/>
            <person name="Lucas S."/>
            <person name="Morin E."/>
            <person name="Murat C."/>
            <person name="Oguiza J.A."/>
            <person name="Park J."/>
            <person name="Pisabarro A.G."/>
            <person name="Riley R."/>
            <person name="Rosling A."/>
            <person name="Salamov A."/>
            <person name="Schmidt O."/>
            <person name="Schmutz J."/>
            <person name="Skrede I."/>
            <person name="Stenlid J."/>
            <person name="Wiebenga A."/>
            <person name="Xie X."/>
            <person name="Kues U."/>
            <person name="Hibbett D.S."/>
            <person name="Hoffmeister D."/>
            <person name="Hogberg N."/>
            <person name="Martin F."/>
            <person name="Grigoriev I.V."/>
            <person name="Watkinson S.C."/>
        </authorList>
    </citation>
    <scope>NUCLEOTIDE SEQUENCE</scope>
    <source>
        <strain evidence="3">S7.9</strain>
    </source>
</reference>
<dbReference type="InterPro" id="IPR056884">
    <property type="entry name" value="NPHP3-like_N"/>
</dbReference>
<proteinExistence type="predicted"/>
<dbReference type="PANTHER" id="PTHR10039:SF15">
    <property type="entry name" value="NACHT DOMAIN-CONTAINING PROTEIN"/>
    <property type="match status" value="1"/>
</dbReference>
<dbReference type="GeneID" id="18819632"/>
<dbReference type="AlphaFoldDB" id="F8NYA6"/>
<dbReference type="HOGENOM" id="CLU_000288_34_5_1"/>